<sequence length="203" mass="22678">MRLVRWTPDDLVRRLDDVVAVYGEAMNYRAELLEARRGYIATHVRRPGFRAVASLTREGHLAGFGYGYQGSVGQWWHDQVHRALDPTARQRWLTDCFEVVELHVRPAAQGHGVGARQLRALLTMAPGGTTLLSTPEADEQRSRAWRLYRRFGFVDVLRHFRFPGDERPFGVLGRDLPLPAADSPAPADAPGSAAGRSRPDATP</sequence>
<dbReference type="GO" id="GO:0016747">
    <property type="term" value="F:acyltransferase activity, transferring groups other than amino-acyl groups"/>
    <property type="evidence" value="ECO:0007669"/>
    <property type="project" value="InterPro"/>
</dbReference>
<dbReference type="EMBL" id="LRQV01000177">
    <property type="protein sequence ID" value="KXK58573.1"/>
    <property type="molecule type" value="Genomic_DNA"/>
</dbReference>
<dbReference type="Pfam" id="PF00583">
    <property type="entry name" value="Acetyltransf_1"/>
    <property type="match status" value="1"/>
</dbReference>
<evidence type="ECO:0000256" key="1">
    <source>
        <dbReference type="SAM" id="MobiDB-lite"/>
    </source>
</evidence>
<dbReference type="AlphaFoldDB" id="A0A136PJP3"/>
<evidence type="ECO:0000259" key="2">
    <source>
        <dbReference type="PROSITE" id="PS51186"/>
    </source>
</evidence>
<comment type="caution">
    <text evidence="3">The sequence shown here is derived from an EMBL/GenBank/DDBJ whole genome shotgun (WGS) entry which is preliminary data.</text>
</comment>
<proteinExistence type="predicted"/>
<dbReference type="PROSITE" id="PS51186">
    <property type="entry name" value="GNAT"/>
    <property type="match status" value="1"/>
</dbReference>
<dbReference type="OrthoDB" id="3692150at2"/>
<organism evidence="3 4">
    <name type="scientific">Micromonospora rosaria</name>
    <dbReference type="NCBI Taxonomy" id="47874"/>
    <lineage>
        <taxon>Bacteria</taxon>
        <taxon>Bacillati</taxon>
        <taxon>Actinomycetota</taxon>
        <taxon>Actinomycetes</taxon>
        <taxon>Micromonosporales</taxon>
        <taxon>Micromonosporaceae</taxon>
        <taxon>Micromonospora</taxon>
    </lineage>
</organism>
<dbReference type="InterPro" id="IPR016181">
    <property type="entry name" value="Acyl_CoA_acyltransferase"/>
</dbReference>
<keyword evidence="4" id="KW-1185">Reference proteome</keyword>
<dbReference type="Proteomes" id="UP000070620">
    <property type="component" value="Unassembled WGS sequence"/>
</dbReference>
<keyword evidence="3" id="KW-0808">Transferase</keyword>
<protein>
    <submittedName>
        <fullName evidence="3">Acetyltransferase</fullName>
    </submittedName>
</protein>
<evidence type="ECO:0000313" key="4">
    <source>
        <dbReference type="Proteomes" id="UP000070620"/>
    </source>
</evidence>
<dbReference type="SUPFAM" id="SSF55729">
    <property type="entry name" value="Acyl-CoA N-acyltransferases (Nat)"/>
    <property type="match status" value="1"/>
</dbReference>
<dbReference type="RefSeq" id="WP_067373003.1">
    <property type="nucleotide sequence ID" value="NZ_JBIUBN010000006.1"/>
</dbReference>
<dbReference type="Gene3D" id="3.40.630.30">
    <property type="match status" value="1"/>
</dbReference>
<reference evidence="3 4" key="1">
    <citation type="submission" date="2016-01" db="EMBL/GenBank/DDBJ databases">
        <title>Whole genome sequence and analysis of Micromonospora rosaria DSM 803, which can produce antibacterial substance rosamicin.</title>
        <authorList>
            <person name="Yang H."/>
            <person name="He X."/>
            <person name="Zhu D."/>
        </authorList>
    </citation>
    <scope>NUCLEOTIDE SEQUENCE [LARGE SCALE GENOMIC DNA]</scope>
    <source>
        <strain evidence="3 4">DSM 803</strain>
    </source>
</reference>
<accession>A0A136PJP3</accession>
<evidence type="ECO:0000313" key="3">
    <source>
        <dbReference type="EMBL" id="KXK58573.1"/>
    </source>
</evidence>
<name>A0A136PJP3_9ACTN</name>
<dbReference type="InterPro" id="IPR000182">
    <property type="entry name" value="GNAT_dom"/>
</dbReference>
<feature type="domain" description="N-acetyltransferase" evidence="2">
    <location>
        <begin position="1"/>
        <end position="177"/>
    </location>
</feature>
<feature type="compositionally biased region" description="Low complexity" evidence="1">
    <location>
        <begin position="176"/>
        <end position="195"/>
    </location>
</feature>
<feature type="region of interest" description="Disordered" evidence="1">
    <location>
        <begin position="173"/>
        <end position="203"/>
    </location>
</feature>
<gene>
    <name evidence="3" type="ORF">AWW66_29025</name>
</gene>